<dbReference type="EMBL" id="JAVYJV010000003">
    <property type="protein sequence ID" value="KAK4375036.1"/>
    <property type="molecule type" value="Genomic_DNA"/>
</dbReference>
<protein>
    <submittedName>
        <fullName evidence="1">Uncharacterized protein</fullName>
    </submittedName>
</protein>
<dbReference type="AlphaFoldDB" id="A0AAE1SUR9"/>
<gene>
    <name evidence="1" type="ORF">RND71_005713</name>
</gene>
<name>A0AAE1SUR9_9SOLA</name>
<comment type="caution">
    <text evidence="1">The sequence shown here is derived from an EMBL/GenBank/DDBJ whole genome shotgun (WGS) entry which is preliminary data.</text>
</comment>
<reference evidence="1" key="1">
    <citation type="submission" date="2023-12" db="EMBL/GenBank/DDBJ databases">
        <title>Genome assembly of Anisodus tanguticus.</title>
        <authorList>
            <person name="Wang Y.-J."/>
        </authorList>
    </citation>
    <scope>NUCLEOTIDE SEQUENCE</scope>
    <source>
        <strain evidence="1">KB-2021</strain>
        <tissue evidence="1">Leaf</tissue>
    </source>
</reference>
<accession>A0AAE1SUR9</accession>
<proteinExistence type="predicted"/>
<evidence type="ECO:0000313" key="2">
    <source>
        <dbReference type="Proteomes" id="UP001291623"/>
    </source>
</evidence>
<keyword evidence="2" id="KW-1185">Reference proteome</keyword>
<sequence>MDLITELGGISSASQVKSNRNSAQQLNVLERVKSNRNSAQQLNVLERVKSKGKYNGPHPELAAKLEKEMFYTNPGMNWNSVKSNRNSAQQLNVLERVKSKGKYNGPHPELAAKLEKEMFYTNPGMNWNSGIKIGRRDKLCFAGEKQQKLKDKQLNVLERVKSKGKYNGPHPELVAKLEKEMFYTNPGMNWNSVSELSEIN</sequence>
<evidence type="ECO:0000313" key="1">
    <source>
        <dbReference type="EMBL" id="KAK4375036.1"/>
    </source>
</evidence>
<organism evidence="1 2">
    <name type="scientific">Anisodus tanguticus</name>
    <dbReference type="NCBI Taxonomy" id="243964"/>
    <lineage>
        <taxon>Eukaryota</taxon>
        <taxon>Viridiplantae</taxon>
        <taxon>Streptophyta</taxon>
        <taxon>Embryophyta</taxon>
        <taxon>Tracheophyta</taxon>
        <taxon>Spermatophyta</taxon>
        <taxon>Magnoliopsida</taxon>
        <taxon>eudicotyledons</taxon>
        <taxon>Gunneridae</taxon>
        <taxon>Pentapetalae</taxon>
        <taxon>asterids</taxon>
        <taxon>lamiids</taxon>
        <taxon>Solanales</taxon>
        <taxon>Solanaceae</taxon>
        <taxon>Solanoideae</taxon>
        <taxon>Hyoscyameae</taxon>
        <taxon>Anisodus</taxon>
    </lineage>
</organism>
<dbReference type="Proteomes" id="UP001291623">
    <property type="component" value="Unassembled WGS sequence"/>
</dbReference>